<gene>
    <name evidence="1" type="ORF">RhiirA4_546495</name>
</gene>
<dbReference type="AlphaFoldDB" id="A0A2I1GXG1"/>
<name>A0A2I1GXG1_9GLOM</name>
<dbReference type="Proteomes" id="UP000234323">
    <property type="component" value="Unassembled WGS sequence"/>
</dbReference>
<dbReference type="VEuPathDB" id="FungiDB:RhiirFUN_009147"/>
<organism evidence="1 2">
    <name type="scientific">Rhizophagus irregularis</name>
    <dbReference type="NCBI Taxonomy" id="588596"/>
    <lineage>
        <taxon>Eukaryota</taxon>
        <taxon>Fungi</taxon>
        <taxon>Fungi incertae sedis</taxon>
        <taxon>Mucoromycota</taxon>
        <taxon>Glomeromycotina</taxon>
        <taxon>Glomeromycetes</taxon>
        <taxon>Glomerales</taxon>
        <taxon>Glomeraceae</taxon>
        <taxon>Rhizophagus</taxon>
    </lineage>
</organism>
<accession>A0A2I1GXG1</accession>
<evidence type="ECO:0000313" key="1">
    <source>
        <dbReference type="EMBL" id="PKY51330.1"/>
    </source>
</evidence>
<reference evidence="1 2" key="1">
    <citation type="submission" date="2015-10" db="EMBL/GenBank/DDBJ databases">
        <title>Genome analyses suggest a sexual origin of heterokaryosis in a supposedly ancient asexual fungus.</title>
        <authorList>
            <person name="Ropars J."/>
            <person name="Sedzielewska K."/>
            <person name="Noel J."/>
            <person name="Charron P."/>
            <person name="Farinelli L."/>
            <person name="Marton T."/>
            <person name="Kruger M."/>
            <person name="Pelin A."/>
            <person name="Brachmann A."/>
            <person name="Corradi N."/>
        </authorList>
    </citation>
    <scope>NUCLEOTIDE SEQUENCE [LARGE SCALE GENOMIC DNA]</scope>
    <source>
        <strain evidence="1 2">A4</strain>
    </source>
</reference>
<dbReference type="VEuPathDB" id="FungiDB:RhiirA1_471890"/>
<dbReference type="EMBL" id="LLXI01001003">
    <property type="protein sequence ID" value="PKY51330.1"/>
    <property type="molecule type" value="Genomic_DNA"/>
</dbReference>
<sequence>METIYDSDNTANTVESDFQLSDNEKGQNTMNKFEDNLTIGDFGKNLVVNDIEFHLELQEYPRTSEDGVAYVYSVSAFDHKKAREFFSLKNIQYAMDSKSGTAYEFECGFLGIKAMKNMRKCHGVKMCSHSAEELNSSHDSVNFETNTYKNIYNTYEHSIEKYTINFFVVCSKTSCQFINCNGSPKLSEGSSTKYFIGCNGWKSGESHRYLRIPLNVNIERLKELFQNYNFYANSTEEDSTSNTALDSCYTVLPYNSKNKKCYFPHKFSNNTVTDGGLIIHKPCQVRFYCITPLDLEKCPYIVIISKGVHAHPPPPPVKIPINLVEDLQSIMNDENLSNLTARKFLTKPTLLTYLNGLSLNSIHPSLNNQSKVNYLIAKEKRSKHPHGQNILGTVHEFMKNKDLNDAYIRKIEFFQILVLCMRKEQSFALLDLSYFEIDMAYKRIQGEIKEWDLVAYVENFQKTLTFARVFTNNKSADAYQNIFAAVFSVVKEDTNSEICFHHIDGKGIGCILADAHPGQALGISLLIYLNNRYPYLSAIEHLKHIYKICLIHFNRNIRQKSEIPTEIKKMMYAIPHLETKAEVLNVLEQIKLIQNKQAIDWVNDKSNITKLN</sequence>
<evidence type="ECO:0000313" key="2">
    <source>
        <dbReference type="Proteomes" id="UP000234323"/>
    </source>
</evidence>
<proteinExistence type="predicted"/>
<keyword evidence="2" id="KW-1185">Reference proteome</keyword>
<dbReference type="VEuPathDB" id="FungiDB:FUN_015799"/>
<comment type="caution">
    <text evidence="1">The sequence shown here is derived from an EMBL/GenBank/DDBJ whole genome shotgun (WGS) entry which is preliminary data.</text>
</comment>
<protein>
    <submittedName>
        <fullName evidence="1">Uncharacterized protein</fullName>
    </submittedName>
</protein>